<evidence type="ECO:0000313" key="2">
    <source>
        <dbReference type="Proteomes" id="UP001233999"/>
    </source>
</evidence>
<dbReference type="EMBL" id="JASPKZ010001959">
    <property type="protein sequence ID" value="KAJ9596816.1"/>
    <property type="molecule type" value="Genomic_DNA"/>
</dbReference>
<comment type="caution">
    <text evidence="1">The sequence shown here is derived from an EMBL/GenBank/DDBJ whole genome shotgun (WGS) entry which is preliminary data.</text>
</comment>
<protein>
    <submittedName>
        <fullName evidence="1">Uncharacterized protein</fullName>
    </submittedName>
</protein>
<feature type="non-terminal residue" evidence="1">
    <location>
        <position position="98"/>
    </location>
</feature>
<proteinExistence type="predicted"/>
<reference evidence="1" key="1">
    <citation type="journal article" date="2023" name="IScience">
        <title>Live-bearing cockroach genome reveals convergent evolutionary mechanisms linked to viviparity in insects and beyond.</title>
        <authorList>
            <person name="Fouks B."/>
            <person name="Harrison M.C."/>
            <person name="Mikhailova A.A."/>
            <person name="Marchal E."/>
            <person name="English S."/>
            <person name="Carruthers M."/>
            <person name="Jennings E.C."/>
            <person name="Chiamaka E.L."/>
            <person name="Frigard R.A."/>
            <person name="Pippel M."/>
            <person name="Attardo G.M."/>
            <person name="Benoit J.B."/>
            <person name="Bornberg-Bauer E."/>
            <person name="Tobe S.S."/>
        </authorList>
    </citation>
    <scope>NUCLEOTIDE SEQUENCE</scope>
    <source>
        <strain evidence="1">Stay&amp;Tobe</strain>
    </source>
</reference>
<dbReference type="AlphaFoldDB" id="A0AAD8ENN0"/>
<keyword evidence="2" id="KW-1185">Reference proteome</keyword>
<organism evidence="1 2">
    <name type="scientific">Diploptera punctata</name>
    <name type="common">Pacific beetle cockroach</name>
    <dbReference type="NCBI Taxonomy" id="6984"/>
    <lineage>
        <taxon>Eukaryota</taxon>
        <taxon>Metazoa</taxon>
        <taxon>Ecdysozoa</taxon>
        <taxon>Arthropoda</taxon>
        <taxon>Hexapoda</taxon>
        <taxon>Insecta</taxon>
        <taxon>Pterygota</taxon>
        <taxon>Neoptera</taxon>
        <taxon>Polyneoptera</taxon>
        <taxon>Dictyoptera</taxon>
        <taxon>Blattodea</taxon>
        <taxon>Blaberoidea</taxon>
        <taxon>Blaberidae</taxon>
        <taxon>Diplopterinae</taxon>
        <taxon>Diploptera</taxon>
    </lineage>
</organism>
<dbReference type="Proteomes" id="UP001233999">
    <property type="component" value="Unassembled WGS sequence"/>
</dbReference>
<evidence type="ECO:0000313" key="1">
    <source>
        <dbReference type="EMBL" id="KAJ9596816.1"/>
    </source>
</evidence>
<gene>
    <name evidence="1" type="ORF">L9F63_012149</name>
</gene>
<name>A0AAD8ENN0_DIPPU</name>
<reference evidence="1" key="2">
    <citation type="submission" date="2023-05" db="EMBL/GenBank/DDBJ databases">
        <authorList>
            <person name="Fouks B."/>
        </authorList>
    </citation>
    <scope>NUCLEOTIDE SEQUENCE</scope>
    <source>
        <strain evidence="1">Stay&amp;Tobe</strain>
        <tissue evidence="1">Testes</tissue>
    </source>
</reference>
<sequence length="98" mass="10940">VHATAFKSVTEMARESEIRKADPGKVIMKETKHSLTETARLLKNVRNVFTFTRRSATRVNMEVELSHGYAFSQEEGGAVTQSEVIRAYNTNLPKPGGM</sequence>
<accession>A0AAD8ENN0</accession>